<feature type="compositionally biased region" description="Low complexity" evidence="1">
    <location>
        <begin position="281"/>
        <end position="295"/>
    </location>
</feature>
<dbReference type="InterPro" id="IPR047682">
    <property type="entry name" value="SepH-like"/>
</dbReference>
<name>A0A1S1RDK8_9ACTN</name>
<feature type="domain" description="DUF3071" evidence="2">
    <location>
        <begin position="1"/>
        <end position="165"/>
    </location>
</feature>
<evidence type="ECO:0000313" key="3">
    <source>
        <dbReference type="EMBL" id="OHV44116.1"/>
    </source>
</evidence>
<comment type="caution">
    <text evidence="3">The sequence shown here is derived from an EMBL/GenBank/DDBJ whole genome shotgun (WGS) entry which is preliminary data.</text>
</comment>
<dbReference type="EMBL" id="MBLM01000025">
    <property type="protein sequence ID" value="OHV44116.1"/>
    <property type="molecule type" value="Genomic_DNA"/>
</dbReference>
<dbReference type="OrthoDB" id="5180791at2"/>
<evidence type="ECO:0000256" key="1">
    <source>
        <dbReference type="SAM" id="MobiDB-lite"/>
    </source>
</evidence>
<sequence>MRELRAVALSEDGGYLVLADAAGRADAEQFRVAVDDRLRAALRGARRSEVRAESALTPREIQARLRAGETAADVARAAGIPVERVERYEGPVLAERARVVQEARAALLPKDPGGIPGRPLGEVVDARLLSVQDDPVAAQWDAWRRVDGIWLVQLTSDSRCARWTWDPVVRRVRPHDDAARALVAPESVELPPAQPQPQAPGRASAPALTLVHDQGAPPAYPSNTHGAGGSVQPQAPAAPTAVPTAFPAAAAVNAAGYLPGGTGAMAGHGVPDPAGYGQTDAGAPVPVAGPQATTAHEPAGVDNAGDDAGHQSAGHGRVTYGSTGYEPTGYEAAAHGTGGREVAGYETVSGGSHQVSAPGGYGAAGYGDAGTAGDEAFRHDSTGHDSTGHENPEGYEPAGYDAAGRGTGLHGAGRSRSPEHTGPTRIASSQDAYPAAPPRPVSAARRAAPTPWQGTAPGAPARSAGGRRAAPPAGRFATRDRAVPPPDHGTAGPGGESHPSASVPTGRRALAPTHDSPTHEAAAREADAVEYAQPPGVSHLAPDFAPTPDFAPARDEAVPTAAQVPYAGSRPIDEVNLLGAGPGPASLADVTPETAGIGAPAASAEAIEDLTGMSPAEDVWDEAPADSPGPVTAAEPHGAEEGTTAAETPVTPLQTAPRRSATAASGPRRAAGTRSTPARTAAPAPGRSGRPGAGAARVPGGAGVAGGGAVARATDSPGAPATPGAAGSAGADPSGTEHLAGTTSGESAVDTASVADGPAVHGAATGDSAPATAPTSDAADESTATDPADEATETAAKSTRGNQAAAAGNRGRQNGTGRGGERPAGGRRGRKSVPAWDDIVFGARRP</sequence>
<evidence type="ECO:0000313" key="4">
    <source>
        <dbReference type="Proteomes" id="UP000179627"/>
    </source>
</evidence>
<protein>
    <recommendedName>
        <fullName evidence="2">DUF3071 domain-containing protein</fullName>
    </recommendedName>
</protein>
<proteinExistence type="predicted"/>
<gene>
    <name evidence="3" type="ORF">CC117_10695</name>
</gene>
<feature type="compositionally biased region" description="Low complexity" evidence="1">
    <location>
        <begin position="710"/>
        <end position="736"/>
    </location>
</feature>
<dbReference type="AlphaFoldDB" id="A0A1S1RDK8"/>
<evidence type="ECO:0000259" key="2">
    <source>
        <dbReference type="Pfam" id="PF11268"/>
    </source>
</evidence>
<dbReference type="Proteomes" id="UP000179627">
    <property type="component" value="Unassembled WGS sequence"/>
</dbReference>
<organism evidence="3 4">
    <name type="scientific">Parafrankia colletiae</name>
    <dbReference type="NCBI Taxonomy" id="573497"/>
    <lineage>
        <taxon>Bacteria</taxon>
        <taxon>Bacillati</taxon>
        <taxon>Actinomycetota</taxon>
        <taxon>Actinomycetes</taxon>
        <taxon>Frankiales</taxon>
        <taxon>Frankiaceae</taxon>
        <taxon>Parafrankia</taxon>
    </lineage>
</organism>
<feature type="compositionally biased region" description="Low complexity" evidence="1">
    <location>
        <begin position="667"/>
        <end position="699"/>
    </location>
</feature>
<dbReference type="RefSeq" id="WP_071082588.1">
    <property type="nucleotide sequence ID" value="NZ_MBLM01000025.1"/>
</dbReference>
<feature type="compositionally biased region" description="Gly residues" evidence="1">
    <location>
        <begin position="700"/>
        <end position="709"/>
    </location>
</feature>
<reference evidence="4" key="1">
    <citation type="submission" date="2016-07" db="EMBL/GenBank/DDBJ databases">
        <title>Sequence Frankia sp. strain CcI1.17.</title>
        <authorList>
            <person name="Ghodhbane-Gtari F."/>
            <person name="Swanson E."/>
            <person name="Gueddou A."/>
            <person name="Morris K."/>
            <person name="Hezbri K."/>
            <person name="Ktari A."/>
            <person name="Nouioui I."/>
            <person name="Abebe-Akele F."/>
            <person name="Simpson S."/>
            <person name="Thomas K."/>
            <person name="Gtari M."/>
            <person name="Tisa L.S."/>
            <person name="Hurst S."/>
        </authorList>
    </citation>
    <scope>NUCLEOTIDE SEQUENCE [LARGE SCALE GENOMIC DNA]</scope>
    <source>
        <strain evidence="4">Cc1.17</strain>
    </source>
</reference>
<feature type="compositionally biased region" description="Low complexity" evidence="1">
    <location>
        <begin position="441"/>
        <end position="475"/>
    </location>
</feature>
<dbReference type="Pfam" id="PF11268">
    <property type="entry name" value="DUF3071"/>
    <property type="match status" value="1"/>
</dbReference>
<dbReference type="InterPro" id="IPR021421">
    <property type="entry name" value="DUF3071"/>
</dbReference>
<feature type="compositionally biased region" description="Basic and acidic residues" evidence="1">
    <location>
        <begin position="375"/>
        <end position="392"/>
    </location>
</feature>
<feature type="region of interest" description="Disordered" evidence="1">
    <location>
        <begin position="618"/>
        <end position="846"/>
    </location>
</feature>
<feature type="compositionally biased region" description="Low complexity" evidence="1">
    <location>
        <begin position="793"/>
        <end position="815"/>
    </location>
</feature>
<keyword evidence="4" id="KW-1185">Reference proteome</keyword>
<feature type="region of interest" description="Disordered" evidence="1">
    <location>
        <begin position="269"/>
        <end position="320"/>
    </location>
</feature>
<feature type="compositionally biased region" description="Low complexity" evidence="1">
    <location>
        <begin position="767"/>
        <end position="786"/>
    </location>
</feature>
<dbReference type="NCBIfam" id="NF040712">
    <property type="entry name" value="SepH"/>
    <property type="match status" value="1"/>
</dbReference>
<feature type="region of interest" description="Disordered" evidence="1">
    <location>
        <begin position="371"/>
        <end position="523"/>
    </location>
</feature>
<feature type="region of interest" description="Disordered" evidence="1">
    <location>
        <begin position="185"/>
        <end position="239"/>
    </location>
</feature>
<accession>A0A1S1RDK8</accession>